<proteinExistence type="predicted"/>
<protein>
    <submittedName>
        <fullName evidence="2">Uncharacterized protein</fullName>
    </submittedName>
</protein>
<evidence type="ECO:0000313" key="2">
    <source>
        <dbReference type="EMBL" id="MBX52454.1"/>
    </source>
</evidence>
<sequence>MSDQCMMLILRAFLLFFGCDMNVTMIISLSIRQKLLHSSFKMISCILKFWSQLLHHAMCLSISLTKCICLGNMHRKLYASFPF</sequence>
<organism evidence="2">
    <name type="scientific">Rhizophora mucronata</name>
    <name type="common">Asiatic mangrove</name>
    <dbReference type="NCBI Taxonomy" id="61149"/>
    <lineage>
        <taxon>Eukaryota</taxon>
        <taxon>Viridiplantae</taxon>
        <taxon>Streptophyta</taxon>
        <taxon>Embryophyta</taxon>
        <taxon>Tracheophyta</taxon>
        <taxon>Spermatophyta</taxon>
        <taxon>Magnoliopsida</taxon>
        <taxon>eudicotyledons</taxon>
        <taxon>Gunneridae</taxon>
        <taxon>Pentapetalae</taxon>
        <taxon>rosids</taxon>
        <taxon>fabids</taxon>
        <taxon>Malpighiales</taxon>
        <taxon>Rhizophoraceae</taxon>
        <taxon>Rhizophora</taxon>
    </lineage>
</organism>
<reference evidence="2" key="1">
    <citation type="submission" date="2018-02" db="EMBL/GenBank/DDBJ databases">
        <title>Rhizophora mucronata_Transcriptome.</title>
        <authorList>
            <person name="Meera S.P."/>
            <person name="Sreeshan A."/>
            <person name="Augustine A."/>
        </authorList>
    </citation>
    <scope>NUCLEOTIDE SEQUENCE</scope>
    <source>
        <tissue evidence="2">Leaf</tissue>
    </source>
</reference>
<keyword evidence="1" id="KW-1133">Transmembrane helix</keyword>
<evidence type="ECO:0000256" key="1">
    <source>
        <dbReference type="SAM" id="Phobius"/>
    </source>
</evidence>
<accession>A0A2P2PCI4</accession>
<dbReference type="EMBL" id="GGEC01071970">
    <property type="protein sequence ID" value="MBX52454.1"/>
    <property type="molecule type" value="Transcribed_RNA"/>
</dbReference>
<feature type="transmembrane region" description="Helical" evidence="1">
    <location>
        <begin position="53"/>
        <end position="73"/>
    </location>
</feature>
<name>A0A2P2PCI4_RHIMU</name>
<dbReference type="AlphaFoldDB" id="A0A2P2PCI4"/>
<keyword evidence="1" id="KW-0812">Transmembrane</keyword>
<keyword evidence="1" id="KW-0472">Membrane</keyword>
<feature type="transmembrane region" description="Helical" evidence="1">
    <location>
        <begin position="12"/>
        <end position="33"/>
    </location>
</feature>